<evidence type="ECO:0000313" key="2">
    <source>
        <dbReference type="EMBL" id="PKU80337.1"/>
    </source>
</evidence>
<dbReference type="OrthoDB" id="408493at2759"/>
<organism evidence="2 3">
    <name type="scientific">Dendrobium catenatum</name>
    <dbReference type="NCBI Taxonomy" id="906689"/>
    <lineage>
        <taxon>Eukaryota</taxon>
        <taxon>Viridiplantae</taxon>
        <taxon>Streptophyta</taxon>
        <taxon>Embryophyta</taxon>
        <taxon>Tracheophyta</taxon>
        <taxon>Spermatophyta</taxon>
        <taxon>Magnoliopsida</taxon>
        <taxon>Liliopsida</taxon>
        <taxon>Asparagales</taxon>
        <taxon>Orchidaceae</taxon>
        <taxon>Epidendroideae</taxon>
        <taxon>Malaxideae</taxon>
        <taxon>Dendrobiinae</taxon>
        <taxon>Dendrobium</taxon>
    </lineage>
</organism>
<keyword evidence="1" id="KW-0472">Membrane</keyword>
<dbReference type="Proteomes" id="UP000233837">
    <property type="component" value="Unassembled WGS sequence"/>
</dbReference>
<evidence type="ECO:0000256" key="1">
    <source>
        <dbReference type="SAM" id="Phobius"/>
    </source>
</evidence>
<dbReference type="EMBL" id="KZ502363">
    <property type="protein sequence ID" value="PKU80337.1"/>
    <property type="molecule type" value="Genomic_DNA"/>
</dbReference>
<dbReference type="InterPro" id="IPR005049">
    <property type="entry name" value="STL-like"/>
</dbReference>
<proteinExistence type="predicted"/>
<reference evidence="2 3" key="1">
    <citation type="journal article" date="2016" name="Sci. Rep.">
        <title>The Dendrobium catenatum Lindl. genome sequence provides insights into polysaccharide synthase, floral development and adaptive evolution.</title>
        <authorList>
            <person name="Zhang G.Q."/>
            <person name="Xu Q."/>
            <person name="Bian C."/>
            <person name="Tsai W.C."/>
            <person name="Yeh C.M."/>
            <person name="Liu K.W."/>
            <person name="Yoshida K."/>
            <person name="Zhang L.S."/>
            <person name="Chang S.B."/>
            <person name="Chen F."/>
            <person name="Shi Y."/>
            <person name="Su Y.Y."/>
            <person name="Zhang Y.Q."/>
            <person name="Chen L.J."/>
            <person name="Yin Y."/>
            <person name="Lin M."/>
            <person name="Huang H."/>
            <person name="Deng H."/>
            <person name="Wang Z.W."/>
            <person name="Zhu S.L."/>
            <person name="Zhao X."/>
            <person name="Deng C."/>
            <person name="Niu S.C."/>
            <person name="Huang J."/>
            <person name="Wang M."/>
            <person name="Liu G.H."/>
            <person name="Yang H.J."/>
            <person name="Xiao X.J."/>
            <person name="Hsiao Y.Y."/>
            <person name="Wu W.L."/>
            <person name="Chen Y.Y."/>
            <person name="Mitsuda N."/>
            <person name="Ohme-Takagi M."/>
            <person name="Luo Y.B."/>
            <person name="Van de Peer Y."/>
            <person name="Liu Z.J."/>
        </authorList>
    </citation>
    <scope>NUCLEOTIDE SEQUENCE [LARGE SCALE GENOMIC DNA]</scope>
    <source>
        <tissue evidence="2">The whole plant</tissue>
    </source>
</reference>
<gene>
    <name evidence="2" type="ORF">MA16_Dca005868</name>
</gene>
<dbReference type="PANTHER" id="PTHR31362">
    <property type="entry name" value="GLYCOSYLTRANSFERASE STELLO1-RELATED"/>
    <property type="match status" value="1"/>
</dbReference>
<keyword evidence="3" id="KW-1185">Reference proteome</keyword>
<dbReference type="Pfam" id="PF03385">
    <property type="entry name" value="STELLO"/>
    <property type="match status" value="1"/>
</dbReference>
<dbReference type="PANTHER" id="PTHR31362:SF0">
    <property type="entry name" value="EXOSTOSIN DOMAIN-CONTAINING PROTEIN-RELATED"/>
    <property type="match status" value="1"/>
</dbReference>
<name>A0A2I0WXH0_9ASPA</name>
<dbReference type="AlphaFoldDB" id="A0A2I0WXH0"/>
<protein>
    <recommendedName>
        <fullName evidence="4">Glycosyltransferase STELLO1</fullName>
    </recommendedName>
</protein>
<evidence type="ECO:0008006" key="4">
    <source>
        <dbReference type="Google" id="ProtNLM"/>
    </source>
</evidence>
<evidence type="ECO:0000313" key="3">
    <source>
        <dbReference type="Proteomes" id="UP000233837"/>
    </source>
</evidence>
<keyword evidence="1" id="KW-1133">Transmembrane helix</keyword>
<dbReference type="STRING" id="906689.A0A2I0WXH0"/>
<accession>A0A2I0WXH0</accession>
<feature type="transmembrane region" description="Helical" evidence="1">
    <location>
        <begin position="49"/>
        <end position="70"/>
    </location>
</feature>
<sequence length="773" mass="87171">MLVQNRSAPDPRLLTNHRSSTASAVATSGSFSKGFDDIASWTFENLSKIVIAGFLIASAAAVLILLPGIGDTAAFLCFERSESSNFDSSRIRLPSVNWNSIPHIAPTLSDPHYSFRAERWIVVAAPSHSLPSATLRRLAGIKGWQLLAVATSQTPVDFSLKGAIILSLDLQSRLGFRSTDYLPYDSHVRKSIGYLFAIQHGARLIYDTDDRADVVDGDLGRRFDLQLSAGSEILLQYSHHDPNRTVVNPYIHFGQHSVWPRGLPLDCVSKIDREEFYTEVYGGHQFIQQGLSDGLPDVDAVFYFTRKSSGLEAFDLRFDADAPKVALPQGTMVPVNSFNTLFHSQAFWAMMLPVSVSSMASDVLRGYWAQRILWEIGGHVAVYPPTIHRLDNAQAYPFAEEKDLHVNVGRLIDFLLSWRSNKHTLFERILHLSYAMAEEGFWSELDMRFTAAWLQDLLAVGYQQPRLMSLELDRPRAMIGHGDKKEFYPKKLPSVHLAVEEVGIVSSEIGNLIKWRKNFGNVVLVMHCGRQVDRTALEWRLLYGRVFKTVIILSEERNADLMVERGQLSHAYKYLPKIFSRYAGADGFIFLQDNMILNYWNLLQADKNKLWITNKVPESWITAKIDSNSSQWLVNQASLVKQAVNNFPAHFQTNFKDSNGDESLTICGSELFYIPRRFVGDFVDLVELVGNLDIHHMVAVPLFFMALDSPQNFDSDSLSRTLYLKDNGETSFNLSSYSAQVPALYPFSISNESEFIKLIRVMASGDQLLKEMV</sequence>
<keyword evidence="1" id="KW-0812">Transmembrane</keyword>
<reference evidence="2 3" key="2">
    <citation type="journal article" date="2017" name="Nature">
        <title>The Apostasia genome and the evolution of orchids.</title>
        <authorList>
            <person name="Zhang G.Q."/>
            <person name="Liu K.W."/>
            <person name="Li Z."/>
            <person name="Lohaus R."/>
            <person name="Hsiao Y.Y."/>
            <person name="Niu S.C."/>
            <person name="Wang J.Y."/>
            <person name="Lin Y.C."/>
            <person name="Xu Q."/>
            <person name="Chen L.J."/>
            <person name="Yoshida K."/>
            <person name="Fujiwara S."/>
            <person name="Wang Z.W."/>
            <person name="Zhang Y.Q."/>
            <person name="Mitsuda N."/>
            <person name="Wang M."/>
            <person name="Liu G.H."/>
            <person name="Pecoraro L."/>
            <person name="Huang H.X."/>
            <person name="Xiao X.J."/>
            <person name="Lin M."/>
            <person name="Wu X.Y."/>
            <person name="Wu W.L."/>
            <person name="Chen Y.Y."/>
            <person name="Chang S.B."/>
            <person name="Sakamoto S."/>
            <person name="Ohme-Takagi M."/>
            <person name="Yagi M."/>
            <person name="Zeng S.J."/>
            <person name="Shen C.Y."/>
            <person name="Yeh C.M."/>
            <person name="Luo Y.B."/>
            <person name="Tsai W.C."/>
            <person name="Van de Peer Y."/>
            <person name="Liu Z.J."/>
        </authorList>
    </citation>
    <scope>NUCLEOTIDE SEQUENCE [LARGE SCALE GENOMIC DNA]</scope>
    <source>
        <tissue evidence="2">The whole plant</tissue>
    </source>
</reference>